<dbReference type="SUPFAM" id="SSF55594">
    <property type="entry name" value="HPr-like"/>
    <property type="match status" value="1"/>
</dbReference>
<dbReference type="AlphaFoldDB" id="A0A8J3HVI5"/>
<dbReference type="InterPro" id="IPR050399">
    <property type="entry name" value="HPr"/>
</dbReference>
<dbReference type="GO" id="GO:0009401">
    <property type="term" value="P:phosphoenolpyruvate-dependent sugar phosphotransferase system"/>
    <property type="evidence" value="ECO:0007669"/>
    <property type="project" value="UniProtKB-KW"/>
</dbReference>
<evidence type="ECO:0000256" key="5">
    <source>
        <dbReference type="ARBA" id="ARBA00022683"/>
    </source>
</evidence>
<dbReference type="NCBIfam" id="TIGR01003">
    <property type="entry name" value="PTS_HPr_family"/>
    <property type="match status" value="1"/>
</dbReference>
<dbReference type="InterPro" id="IPR035895">
    <property type="entry name" value="HPr-like_sf"/>
</dbReference>
<dbReference type="InterPro" id="IPR001020">
    <property type="entry name" value="PTS_HPr_His_P_site"/>
</dbReference>
<comment type="caution">
    <text evidence="7">The sequence shown here is derived from an EMBL/GenBank/DDBJ whole genome shotgun (WGS) entry which is preliminary data.</text>
</comment>
<reference evidence="7" key="1">
    <citation type="submission" date="2020-10" db="EMBL/GenBank/DDBJ databases">
        <title>Taxonomic study of unclassified bacteria belonging to the class Ktedonobacteria.</title>
        <authorList>
            <person name="Yabe S."/>
            <person name="Wang C.M."/>
            <person name="Zheng Y."/>
            <person name="Sakai Y."/>
            <person name="Cavaletti L."/>
            <person name="Monciardini P."/>
            <person name="Donadio S."/>
        </authorList>
    </citation>
    <scope>NUCLEOTIDE SEQUENCE</scope>
    <source>
        <strain evidence="7">SOSP1-1</strain>
    </source>
</reference>
<sequence length="93" mass="10142">MTTSKEVTIEHEVGLHARPAAIFAKQASQFTSTISIENITKGSAPVNAKSVLRLLSAGIQAHDRLRITAEGEDAQDAVTVLYELIHRNFQEAQ</sequence>
<dbReference type="CDD" id="cd00367">
    <property type="entry name" value="PTS-HPr_like"/>
    <property type="match status" value="1"/>
</dbReference>
<feature type="domain" description="HPr" evidence="6">
    <location>
        <begin position="2"/>
        <end position="92"/>
    </location>
</feature>
<keyword evidence="4" id="KW-0963">Cytoplasm</keyword>
<dbReference type="PANTHER" id="PTHR33705">
    <property type="entry name" value="PHOSPHOCARRIER PROTEIN HPR"/>
    <property type="match status" value="1"/>
</dbReference>
<dbReference type="Gene3D" id="3.30.1340.10">
    <property type="entry name" value="HPr-like"/>
    <property type="match status" value="1"/>
</dbReference>
<dbReference type="PANTHER" id="PTHR33705:SF2">
    <property type="entry name" value="PHOSPHOCARRIER PROTEIN NPR"/>
    <property type="match status" value="1"/>
</dbReference>
<dbReference type="EMBL" id="BNJF01000001">
    <property type="protein sequence ID" value="GHO42751.1"/>
    <property type="molecule type" value="Genomic_DNA"/>
</dbReference>
<gene>
    <name evidence="7" type="ORF">KSX_09140</name>
</gene>
<evidence type="ECO:0000256" key="1">
    <source>
        <dbReference type="ARBA" id="ARBA00003681"/>
    </source>
</evidence>
<organism evidence="7 8">
    <name type="scientific">Ktedonospora formicarum</name>
    <dbReference type="NCBI Taxonomy" id="2778364"/>
    <lineage>
        <taxon>Bacteria</taxon>
        <taxon>Bacillati</taxon>
        <taxon>Chloroflexota</taxon>
        <taxon>Ktedonobacteria</taxon>
        <taxon>Ktedonobacterales</taxon>
        <taxon>Ktedonobacteraceae</taxon>
        <taxon>Ktedonospora</taxon>
    </lineage>
</organism>
<dbReference type="PROSITE" id="PS51350">
    <property type="entry name" value="PTS_HPR_DOM"/>
    <property type="match status" value="1"/>
</dbReference>
<evidence type="ECO:0000313" key="8">
    <source>
        <dbReference type="Proteomes" id="UP000612362"/>
    </source>
</evidence>
<evidence type="ECO:0000256" key="3">
    <source>
        <dbReference type="ARBA" id="ARBA00020422"/>
    </source>
</evidence>
<proteinExistence type="predicted"/>
<dbReference type="PROSITE" id="PS00369">
    <property type="entry name" value="PTS_HPR_HIS"/>
    <property type="match status" value="1"/>
</dbReference>
<dbReference type="InterPro" id="IPR000032">
    <property type="entry name" value="HPr-like"/>
</dbReference>
<dbReference type="Proteomes" id="UP000612362">
    <property type="component" value="Unassembled WGS sequence"/>
</dbReference>
<accession>A0A8J3HVI5</accession>
<keyword evidence="5" id="KW-0598">Phosphotransferase system</keyword>
<evidence type="ECO:0000259" key="6">
    <source>
        <dbReference type="PROSITE" id="PS51350"/>
    </source>
</evidence>
<keyword evidence="8" id="KW-1185">Reference proteome</keyword>
<comment type="function">
    <text evidence="1">General (non sugar-specific) component of the phosphoenolpyruvate-dependent sugar phosphotransferase system (sugar PTS). This major carbohydrate active-transport system catalyzes the phosphorylation of incoming sugar substrates concomitantly with their translocation across the cell membrane. The phosphoryl group from phosphoenolpyruvate (PEP) is transferred to the phosphoryl carrier protein HPr by enzyme I. Phospho-HPr then transfers it to the PTS EIIA domain.</text>
</comment>
<protein>
    <recommendedName>
        <fullName evidence="3">Phosphocarrier protein HPr</fullName>
    </recommendedName>
</protein>
<comment type="subcellular location">
    <subcellularLocation>
        <location evidence="2">Cytoplasm</location>
    </subcellularLocation>
</comment>
<dbReference type="Pfam" id="PF00381">
    <property type="entry name" value="PTS-HPr"/>
    <property type="match status" value="1"/>
</dbReference>
<dbReference type="PRINTS" id="PR00107">
    <property type="entry name" value="PHOSPHOCPHPR"/>
</dbReference>
<dbReference type="GO" id="GO:0005737">
    <property type="term" value="C:cytoplasm"/>
    <property type="evidence" value="ECO:0007669"/>
    <property type="project" value="UniProtKB-SubCell"/>
</dbReference>
<dbReference type="RefSeq" id="WP_220192258.1">
    <property type="nucleotide sequence ID" value="NZ_BNJF01000001.1"/>
</dbReference>
<evidence type="ECO:0000256" key="4">
    <source>
        <dbReference type="ARBA" id="ARBA00022490"/>
    </source>
</evidence>
<evidence type="ECO:0000256" key="2">
    <source>
        <dbReference type="ARBA" id="ARBA00004496"/>
    </source>
</evidence>
<name>A0A8J3HVI5_9CHLR</name>
<evidence type="ECO:0000313" key="7">
    <source>
        <dbReference type="EMBL" id="GHO42751.1"/>
    </source>
</evidence>